<keyword evidence="6" id="KW-1185">Reference proteome</keyword>
<keyword evidence="1" id="KW-0547">Nucleotide-binding</keyword>
<dbReference type="RefSeq" id="WP_379877178.1">
    <property type="nucleotide sequence ID" value="NZ_JBHUIP010000012.1"/>
</dbReference>
<dbReference type="InterPro" id="IPR014729">
    <property type="entry name" value="Rossmann-like_a/b/a_fold"/>
</dbReference>
<dbReference type="InterPro" id="IPR027417">
    <property type="entry name" value="P-loop_NTPase"/>
</dbReference>
<dbReference type="Gene3D" id="3.40.50.620">
    <property type="entry name" value="HUPs"/>
    <property type="match status" value="1"/>
</dbReference>
<feature type="domain" description="Citrate lyase ligase C-terminal" evidence="3">
    <location>
        <begin position="12"/>
        <end position="69"/>
    </location>
</feature>
<evidence type="ECO:0000256" key="1">
    <source>
        <dbReference type="ARBA" id="ARBA00022741"/>
    </source>
</evidence>
<reference evidence="6" key="1">
    <citation type="journal article" date="2019" name="Int. J. Syst. Evol. Microbiol.">
        <title>The Global Catalogue of Microorganisms (GCM) 10K type strain sequencing project: providing services to taxonomists for standard genome sequencing and annotation.</title>
        <authorList>
            <consortium name="The Broad Institute Genomics Platform"/>
            <consortium name="The Broad Institute Genome Sequencing Center for Infectious Disease"/>
            <person name="Wu L."/>
            <person name="Ma J."/>
        </authorList>
    </citation>
    <scope>NUCLEOTIDE SEQUENCE [LARGE SCALE GENOMIC DNA]</scope>
    <source>
        <strain evidence="6">CGMCC 1.19062</strain>
    </source>
</reference>
<dbReference type="SUPFAM" id="SSF52374">
    <property type="entry name" value="Nucleotidylyl transferase"/>
    <property type="match status" value="1"/>
</dbReference>
<dbReference type="InterPro" id="IPR004821">
    <property type="entry name" value="Cyt_trans-like"/>
</dbReference>
<dbReference type="Proteomes" id="UP001597295">
    <property type="component" value="Unassembled WGS sequence"/>
</dbReference>
<gene>
    <name evidence="5" type="ORF">ACFSM5_14655</name>
</gene>
<sequence length="328" mass="37568">MAPDKIFRHGLIVGKFAPFHKGHQYLIDRALKDCGQLTVLVYANPDFGAMPQAVRAAWIKALYPDITVLQPLDPPVDTADDFTHRDYVRHYLLDKRIEIDAVFTSEDYGDGFANHLGVTHRSVDRQRLAVPASGTQIRADVHAHHHLLDPAVYRHFIQKIVLMGAESTGKSTLAKHLAETFQTVHVPEYGRELWEQKKGQLELADYVQIAQEHQRREDEALKAARRFLFIDTNAITTLALSYYYNGGALPELHAIARNCISRYHRWLVCADDIPFEQDGWRDTEILRTKMQRMILYDLTERGIRFDYVEGSLAQRIATVRRLLDGPLA</sequence>
<comment type="caution">
    <text evidence="5">The sequence shown here is derived from an EMBL/GenBank/DDBJ whole genome shotgun (WGS) entry which is preliminary data.</text>
</comment>
<evidence type="ECO:0000259" key="4">
    <source>
        <dbReference type="Pfam" id="PF13521"/>
    </source>
</evidence>
<evidence type="ECO:0000256" key="2">
    <source>
        <dbReference type="ARBA" id="ARBA00022840"/>
    </source>
</evidence>
<dbReference type="InterPro" id="IPR052735">
    <property type="entry name" value="NAD_biosynth-regulator"/>
</dbReference>
<protein>
    <submittedName>
        <fullName evidence="5">AAA family ATPase</fullName>
    </submittedName>
</protein>
<evidence type="ECO:0000259" key="3">
    <source>
        <dbReference type="Pfam" id="PF08218"/>
    </source>
</evidence>
<dbReference type="EMBL" id="JBHUIP010000012">
    <property type="protein sequence ID" value="MFD2264139.1"/>
    <property type="molecule type" value="Genomic_DNA"/>
</dbReference>
<dbReference type="CDD" id="cd02019">
    <property type="entry name" value="NK"/>
    <property type="match status" value="1"/>
</dbReference>
<evidence type="ECO:0000313" key="6">
    <source>
        <dbReference type="Proteomes" id="UP001597295"/>
    </source>
</evidence>
<dbReference type="NCBIfam" id="TIGR00125">
    <property type="entry name" value="cyt_tran_rel"/>
    <property type="match status" value="1"/>
</dbReference>
<dbReference type="Pfam" id="PF13521">
    <property type="entry name" value="AAA_28"/>
    <property type="match status" value="1"/>
</dbReference>
<dbReference type="SUPFAM" id="SSF52540">
    <property type="entry name" value="P-loop containing nucleoside triphosphate hydrolases"/>
    <property type="match status" value="1"/>
</dbReference>
<accession>A0ABW5DT84</accession>
<name>A0ABW5DT84_9PROT</name>
<organism evidence="5 6">
    <name type="scientific">Lacibacterium aquatile</name>
    <dbReference type="NCBI Taxonomy" id="1168082"/>
    <lineage>
        <taxon>Bacteria</taxon>
        <taxon>Pseudomonadati</taxon>
        <taxon>Pseudomonadota</taxon>
        <taxon>Alphaproteobacteria</taxon>
        <taxon>Rhodospirillales</taxon>
        <taxon>Rhodospirillaceae</taxon>
    </lineage>
</organism>
<dbReference type="InterPro" id="IPR038727">
    <property type="entry name" value="NadR/Ttd14_AAA_dom"/>
</dbReference>
<keyword evidence="2" id="KW-0067">ATP-binding</keyword>
<evidence type="ECO:0000313" key="5">
    <source>
        <dbReference type="EMBL" id="MFD2264139.1"/>
    </source>
</evidence>
<proteinExistence type="predicted"/>
<dbReference type="PANTHER" id="PTHR37512:SF1">
    <property type="entry name" value="NADR_TTD14 AAA DOMAIN-CONTAINING PROTEIN"/>
    <property type="match status" value="1"/>
</dbReference>
<dbReference type="PANTHER" id="PTHR37512">
    <property type="entry name" value="TRIFUNCTIONAL NAD BIOSYNTHESIS/REGULATOR PROTEIN NADR"/>
    <property type="match status" value="1"/>
</dbReference>
<dbReference type="Gene3D" id="3.40.50.300">
    <property type="entry name" value="P-loop containing nucleotide triphosphate hydrolases"/>
    <property type="match status" value="1"/>
</dbReference>
<dbReference type="Pfam" id="PF08218">
    <property type="entry name" value="Citrate_ly_lig"/>
    <property type="match status" value="1"/>
</dbReference>
<dbReference type="InterPro" id="IPR013166">
    <property type="entry name" value="Citrate_lyase_ligase_C"/>
</dbReference>
<feature type="domain" description="NadR/Ttd14 AAA" evidence="4">
    <location>
        <begin position="159"/>
        <end position="315"/>
    </location>
</feature>